<protein>
    <submittedName>
        <fullName evidence="2">Uncharacterized protein</fullName>
    </submittedName>
</protein>
<organism evidence="2 3">
    <name type="scientific">Dimorphilus gyrociliatus</name>
    <dbReference type="NCBI Taxonomy" id="2664684"/>
    <lineage>
        <taxon>Eukaryota</taxon>
        <taxon>Metazoa</taxon>
        <taxon>Spiralia</taxon>
        <taxon>Lophotrochozoa</taxon>
        <taxon>Annelida</taxon>
        <taxon>Polychaeta</taxon>
        <taxon>Polychaeta incertae sedis</taxon>
        <taxon>Dinophilidae</taxon>
        <taxon>Dimorphilus</taxon>
    </lineage>
</organism>
<evidence type="ECO:0000313" key="2">
    <source>
        <dbReference type="EMBL" id="CAD5124937.1"/>
    </source>
</evidence>
<comment type="caution">
    <text evidence="2">The sequence shown here is derived from an EMBL/GenBank/DDBJ whole genome shotgun (WGS) entry which is preliminary data.</text>
</comment>
<keyword evidence="1" id="KW-0175">Coiled coil</keyword>
<dbReference type="AlphaFoldDB" id="A0A7I8W9Y9"/>
<reference evidence="2 3" key="1">
    <citation type="submission" date="2020-08" db="EMBL/GenBank/DDBJ databases">
        <authorList>
            <person name="Hejnol A."/>
        </authorList>
    </citation>
    <scope>NUCLEOTIDE SEQUENCE [LARGE SCALE GENOMIC DNA]</scope>
</reference>
<gene>
    <name evidence="2" type="ORF">DGYR_LOCUS12409</name>
</gene>
<dbReference type="Proteomes" id="UP000549394">
    <property type="component" value="Unassembled WGS sequence"/>
</dbReference>
<keyword evidence="3" id="KW-1185">Reference proteome</keyword>
<feature type="coiled-coil region" evidence="1">
    <location>
        <begin position="40"/>
        <end position="78"/>
    </location>
</feature>
<evidence type="ECO:0000256" key="1">
    <source>
        <dbReference type="SAM" id="Coils"/>
    </source>
</evidence>
<sequence>MPQVINKKAFNEHIPAGKGSTYNQLLEASWSVKKRAFKINEKALNRLDSTKKRIERHAKVLENQREKIMNRMNNSLLELNAYQEVLRDDYRAVEVTKTTRRRPELGSERNAIETRVFHSGFSISNLRRVVKRKMTEMDPLYQKNEKRRQFMDELKRKNAPKTIGKDLILPEFMQLKRRYPVLPPIADVNSDIEDVHSESSH</sequence>
<name>A0A7I8W9Y9_9ANNE</name>
<proteinExistence type="predicted"/>
<dbReference type="EMBL" id="CAJFCJ010000024">
    <property type="protein sequence ID" value="CAD5124937.1"/>
    <property type="molecule type" value="Genomic_DNA"/>
</dbReference>
<evidence type="ECO:0000313" key="3">
    <source>
        <dbReference type="Proteomes" id="UP000549394"/>
    </source>
</evidence>
<accession>A0A7I8W9Y9</accession>